<evidence type="ECO:0000313" key="2">
    <source>
        <dbReference type="EMBL" id="MEA5456340.1"/>
    </source>
</evidence>
<name>A0ABU5T9L8_9MICC</name>
<keyword evidence="1" id="KW-1133">Transmembrane helix</keyword>
<dbReference type="EMBL" id="JAYGGQ010000013">
    <property type="protein sequence ID" value="MEA5456340.1"/>
    <property type="molecule type" value="Genomic_DNA"/>
</dbReference>
<keyword evidence="1" id="KW-0812">Transmembrane</keyword>
<accession>A0ABU5T9L8</accession>
<proteinExistence type="predicted"/>
<dbReference type="RefSeq" id="WP_323280223.1">
    <property type="nucleotide sequence ID" value="NZ_JAYGGQ010000013.1"/>
</dbReference>
<dbReference type="Proteomes" id="UP001304769">
    <property type="component" value="Unassembled WGS sequence"/>
</dbReference>
<evidence type="ECO:0000313" key="3">
    <source>
        <dbReference type="Proteomes" id="UP001304769"/>
    </source>
</evidence>
<gene>
    <name evidence="2" type="ORF">SPF06_16510</name>
</gene>
<evidence type="ECO:0000256" key="1">
    <source>
        <dbReference type="SAM" id="Phobius"/>
    </source>
</evidence>
<feature type="transmembrane region" description="Helical" evidence="1">
    <location>
        <begin position="16"/>
        <end position="34"/>
    </location>
</feature>
<organism evidence="2 3">
    <name type="scientific">Sinomonas terricola</name>
    <dbReference type="NCBI Taxonomy" id="3110330"/>
    <lineage>
        <taxon>Bacteria</taxon>
        <taxon>Bacillati</taxon>
        <taxon>Actinomycetota</taxon>
        <taxon>Actinomycetes</taxon>
        <taxon>Micrococcales</taxon>
        <taxon>Micrococcaceae</taxon>
        <taxon>Sinomonas</taxon>
    </lineage>
</organism>
<protein>
    <recommendedName>
        <fullName evidence="4">RNA polymerase sigma factor 70 region 4 type 2 domain-containing protein</fullName>
    </recommendedName>
</protein>
<sequence>MCELPRRHLRNVFKPARLAVGVLGVALASTAWLIPGLASTLPIGAGALVLLGAVLPALRDWELQLPGFKVSGSLDDHRDDIYDVFEHQRGDLQLCAQMLCGEPDEAKTLLEAALAQTAEAWRGPVTPQLRLYTLCLFVKLAEAHEKWATPPKARRARSPLDPLHALPFPERVAVVLHDFGRLTIAEIAGLTDSTTPLVTEQLGTASQRVASLERGRP</sequence>
<reference evidence="2 3" key="1">
    <citation type="submission" date="2023-12" db="EMBL/GenBank/DDBJ databases">
        <title>Sinomonas terricola sp. nov, isolated from litchi orchard soil in Guangdong, PR China.</title>
        <authorList>
            <person name="Jiaxin W."/>
            <person name="Yang Z."/>
            <person name="Honghui Z."/>
        </authorList>
    </citation>
    <scope>NUCLEOTIDE SEQUENCE [LARGE SCALE GENOMIC DNA]</scope>
    <source>
        <strain evidence="2 3">JGH33</strain>
    </source>
</reference>
<evidence type="ECO:0008006" key="4">
    <source>
        <dbReference type="Google" id="ProtNLM"/>
    </source>
</evidence>
<keyword evidence="1" id="KW-0472">Membrane</keyword>
<keyword evidence="3" id="KW-1185">Reference proteome</keyword>
<comment type="caution">
    <text evidence="2">The sequence shown here is derived from an EMBL/GenBank/DDBJ whole genome shotgun (WGS) entry which is preliminary data.</text>
</comment>